<keyword evidence="4 7" id="KW-0418">Kinase</keyword>
<dbReference type="Pfam" id="PF00294">
    <property type="entry name" value="PfkB"/>
    <property type="match status" value="1"/>
</dbReference>
<evidence type="ECO:0000256" key="5">
    <source>
        <dbReference type="ARBA" id="ARBA00022840"/>
    </source>
</evidence>
<dbReference type="GO" id="GO:0016301">
    <property type="term" value="F:kinase activity"/>
    <property type="evidence" value="ECO:0007669"/>
    <property type="project" value="UniProtKB-KW"/>
</dbReference>
<comment type="caution">
    <text evidence="7">The sequence shown here is derived from an EMBL/GenBank/DDBJ whole genome shotgun (WGS) entry which is preliminary data.</text>
</comment>
<evidence type="ECO:0000256" key="3">
    <source>
        <dbReference type="ARBA" id="ARBA00022741"/>
    </source>
</evidence>
<dbReference type="InterPro" id="IPR050306">
    <property type="entry name" value="PfkB_Carbo_kinase"/>
</dbReference>
<evidence type="ECO:0000256" key="1">
    <source>
        <dbReference type="ARBA" id="ARBA00010688"/>
    </source>
</evidence>
<proteinExistence type="inferred from homology"/>
<dbReference type="GO" id="GO:0005524">
    <property type="term" value="F:ATP binding"/>
    <property type="evidence" value="ECO:0007669"/>
    <property type="project" value="UniProtKB-KW"/>
</dbReference>
<reference evidence="7 8" key="1">
    <citation type="submission" date="2018-02" db="EMBL/GenBank/DDBJ databases">
        <title>Complete genome sequencing of Faecalibacterium prausnitzii strains isolated from the human gut.</title>
        <authorList>
            <person name="Fitzgerald B.C."/>
            <person name="Shkoporov A.N."/>
            <person name="Ross P.R."/>
            <person name="Hill C."/>
        </authorList>
    </citation>
    <scope>NUCLEOTIDE SEQUENCE [LARGE SCALE GENOMIC DNA]</scope>
    <source>
        <strain evidence="7 8">APC942/32-1</strain>
    </source>
</reference>
<comment type="similarity">
    <text evidence="1">Belongs to the carbohydrate kinase PfkB family.</text>
</comment>
<protein>
    <submittedName>
        <fullName evidence="7">Carbohydrate kinase</fullName>
    </submittedName>
</protein>
<feature type="domain" description="Carbohydrate kinase PfkB" evidence="6">
    <location>
        <begin position="22"/>
        <end position="200"/>
    </location>
</feature>
<evidence type="ECO:0000313" key="7">
    <source>
        <dbReference type="EMBL" id="RAW55922.1"/>
    </source>
</evidence>
<evidence type="ECO:0000256" key="4">
    <source>
        <dbReference type="ARBA" id="ARBA00022777"/>
    </source>
</evidence>
<keyword evidence="3" id="KW-0547">Nucleotide-binding</keyword>
<evidence type="ECO:0000256" key="2">
    <source>
        <dbReference type="ARBA" id="ARBA00022679"/>
    </source>
</evidence>
<dbReference type="PANTHER" id="PTHR43085">
    <property type="entry name" value="HEXOKINASE FAMILY MEMBER"/>
    <property type="match status" value="1"/>
</dbReference>
<dbReference type="OrthoDB" id="9813569at2"/>
<dbReference type="RefSeq" id="WP_158400195.1">
    <property type="nucleotide sequence ID" value="NZ_PRLB01000001.1"/>
</dbReference>
<dbReference type="InterPro" id="IPR029056">
    <property type="entry name" value="Ribokinase-like"/>
</dbReference>
<accession>A0A329U2C0</accession>
<dbReference type="Gene3D" id="3.40.1190.20">
    <property type="match status" value="1"/>
</dbReference>
<name>A0A329U2C0_9FIRM</name>
<keyword evidence="5" id="KW-0067">ATP-binding</keyword>
<organism evidence="7 8">
    <name type="scientific">Faecalibacterium prausnitzii</name>
    <dbReference type="NCBI Taxonomy" id="853"/>
    <lineage>
        <taxon>Bacteria</taxon>
        <taxon>Bacillati</taxon>
        <taxon>Bacillota</taxon>
        <taxon>Clostridia</taxon>
        <taxon>Eubacteriales</taxon>
        <taxon>Oscillospiraceae</taxon>
        <taxon>Faecalibacterium</taxon>
    </lineage>
</organism>
<evidence type="ECO:0000313" key="8">
    <source>
        <dbReference type="Proteomes" id="UP000251144"/>
    </source>
</evidence>
<dbReference type="PANTHER" id="PTHR43085:SF1">
    <property type="entry name" value="PSEUDOURIDINE KINASE-RELATED"/>
    <property type="match status" value="1"/>
</dbReference>
<evidence type="ECO:0000259" key="6">
    <source>
        <dbReference type="Pfam" id="PF00294"/>
    </source>
</evidence>
<dbReference type="SUPFAM" id="SSF53613">
    <property type="entry name" value="Ribokinase-like"/>
    <property type="match status" value="1"/>
</dbReference>
<dbReference type="InterPro" id="IPR011611">
    <property type="entry name" value="PfkB_dom"/>
</dbReference>
<keyword evidence="2" id="KW-0808">Transferase</keyword>
<gene>
    <name evidence="7" type="ORF">C4N26_02745</name>
</gene>
<dbReference type="EMBL" id="PRLB01000001">
    <property type="protein sequence ID" value="RAW55922.1"/>
    <property type="molecule type" value="Genomic_DNA"/>
</dbReference>
<dbReference type="Proteomes" id="UP000251144">
    <property type="component" value="Unassembled WGS sequence"/>
</dbReference>
<dbReference type="AlphaFoldDB" id="A0A329U2C0"/>
<sequence length="276" mass="29604">MPGKTLYCLGEAWLELNSPAPLASAEMFSPRMGGSAASLALAYAAQGGRASLLTQLGEDAFGHRIADALSAAGVDISRVCFTSRAPTPLLFDGGGEQLGCRPRSSELLYAPEQLGADWAADAEMLAFSSACLVDSPCRYTHLAALDTARTAGVPVCFAPSLRPALWPGEKTLRDTVMQFLPFADILVLTADEMELLLDTREYQVGLFALLRGHTQLVVLEIEEGVHAFTRAVHAFRPGLSAPPEELAARLLYQISQQELTLKKLMKCSAPALQTLL</sequence>